<name>E0RUF6_BUTPB</name>
<reference evidence="2 3" key="1">
    <citation type="journal article" date="2010" name="PLoS ONE">
        <title>The glycobiome of the rumen bacterium Butyrivibrio proteoclasticus B316(T) highlights adaptation to a polysaccharide-rich environment.</title>
        <authorList>
            <person name="Kelly W.J."/>
            <person name="Leahy S.C."/>
            <person name="Altermann E."/>
            <person name="Yeoman C.J."/>
            <person name="Dunne J.C."/>
            <person name="Kong Z."/>
            <person name="Pacheco D.M."/>
            <person name="Li D."/>
            <person name="Noel S.J."/>
            <person name="Moon C.D."/>
            <person name="Cookson A.L."/>
            <person name="Attwood G.T."/>
        </authorList>
    </citation>
    <scope>NUCLEOTIDE SEQUENCE [LARGE SCALE GENOMIC DNA]</scope>
    <source>
        <strain evidence="3">ATCC 51982 / DSM 14932 / B316</strain>
    </source>
</reference>
<dbReference type="PROSITE" id="PS51257">
    <property type="entry name" value="PROKAR_LIPOPROTEIN"/>
    <property type="match status" value="1"/>
</dbReference>
<keyword evidence="3" id="KW-1185">Reference proteome</keyword>
<feature type="signal peptide" evidence="1">
    <location>
        <begin position="1"/>
        <end position="27"/>
    </location>
</feature>
<keyword evidence="1" id="KW-0732">Signal</keyword>
<dbReference type="RefSeq" id="WP_013279505.1">
    <property type="nucleotide sequence ID" value="NC_014387.1"/>
</dbReference>
<evidence type="ECO:0008006" key="4">
    <source>
        <dbReference type="Google" id="ProtNLM"/>
    </source>
</evidence>
<dbReference type="eggNOG" id="ENOG5032B22">
    <property type="taxonomic scope" value="Bacteria"/>
</dbReference>
<dbReference type="HOGENOM" id="CLU_489742_0_0_9"/>
<dbReference type="STRING" id="515622.bpr_I0095"/>
<dbReference type="Proteomes" id="UP000001299">
    <property type="component" value="Chromosome 1"/>
</dbReference>
<evidence type="ECO:0000313" key="3">
    <source>
        <dbReference type="Proteomes" id="UP000001299"/>
    </source>
</evidence>
<dbReference type="EMBL" id="CP001810">
    <property type="protein sequence ID" value="ADL32846.1"/>
    <property type="molecule type" value="Genomic_DNA"/>
</dbReference>
<proteinExistence type="predicted"/>
<organism evidence="2 3">
    <name type="scientific">Butyrivibrio proteoclasticus (strain ATCC 51982 / DSM 14932 / B316)</name>
    <name type="common">Clostridium proteoclasticum</name>
    <dbReference type="NCBI Taxonomy" id="515622"/>
    <lineage>
        <taxon>Bacteria</taxon>
        <taxon>Bacillati</taxon>
        <taxon>Bacillota</taxon>
        <taxon>Clostridia</taxon>
        <taxon>Lachnospirales</taxon>
        <taxon>Lachnospiraceae</taxon>
        <taxon>Butyrivibrio</taxon>
    </lineage>
</organism>
<accession>E0RUF6</accession>
<feature type="chain" id="PRO_5003139756" description="Lipoprotein" evidence="1">
    <location>
        <begin position="28"/>
        <end position="556"/>
    </location>
</feature>
<evidence type="ECO:0000313" key="2">
    <source>
        <dbReference type="EMBL" id="ADL32846.1"/>
    </source>
</evidence>
<dbReference type="AlphaFoldDB" id="E0RUF6"/>
<sequence length="556" mass="64138">MKKSFLGLILSITLAASILTGCEFGHADPLDKTYKVNDIETTARRLFEACKEDFDYSKYIVCDGSYRYNDKSKCSSKDGSMTYYDHTQYKAGNFTYSRYYQDDENNLSIYSGDFKDIMNHNSDKSISMNERYANQVSISQYKQTQNGEKTTYYQYDGNKDVETFINVEAIFPENFDGIDTIVSRSQDKGKNMLDVTLSGDIGFVRHIFGKGCHGYQYAHNIRYSFCLDDNKLKEIVVFGNESTEKSSAHGSVTGREVEVGITLDIKEMSNETVTMPELPNIMSENDDINRILTGEDDFAVTEGIDNPANCNDEFCQKAVHIWEDLMELPMENRNTLTEISSALSDLVTELGYFDCSCNYALLGKEKCVVRFTFYNNMGKEAGHIYVPFKCTIDNDKHDKIIFGNAFCVSEEDTLEAGSEGGFSFTHIVDHERQHHYKYWLDKNMNLELAYRDYRVERMSLLKKDEEMENFAPENRDELKRIAEEFRFSAFFDITEYYVSKDEEAYYTIDSQMSAAGSDDIKGNYDINLVTDEEMKEHLVYYDRKETHVSWVQICDE</sequence>
<gene>
    <name evidence="2" type="ordered locus">bpr_I0095</name>
</gene>
<protein>
    <recommendedName>
        <fullName evidence="4">Lipoprotein</fullName>
    </recommendedName>
</protein>
<evidence type="ECO:0000256" key="1">
    <source>
        <dbReference type="SAM" id="SignalP"/>
    </source>
</evidence>
<dbReference type="KEGG" id="bpb:bpr_I0095"/>